<evidence type="ECO:0000256" key="1">
    <source>
        <dbReference type="ARBA" id="ARBA00004370"/>
    </source>
</evidence>
<name>A0ABD4KW82_9GAMM</name>
<evidence type="ECO:0000256" key="5">
    <source>
        <dbReference type="SAM" id="MobiDB-lite"/>
    </source>
</evidence>
<organism evidence="7 8">
    <name type="scientific">Bisbaumannia pacifica</name>
    <dbReference type="NCBI Taxonomy" id="77098"/>
    <lineage>
        <taxon>Bacteria</taxon>
        <taxon>Pseudomonadati</taxon>
        <taxon>Pseudomonadota</taxon>
        <taxon>Gammaproteobacteria</taxon>
        <taxon>Oceanospirillales</taxon>
        <taxon>Halomonadaceae</taxon>
        <taxon>Bisbaumannia</taxon>
    </lineage>
</organism>
<dbReference type="InterPro" id="IPR004089">
    <property type="entry name" value="MCPsignal_dom"/>
</dbReference>
<comment type="subcellular location">
    <subcellularLocation>
        <location evidence="1">Membrane</location>
    </subcellularLocation>
</comment>
<dbReference type="Gene3D" id="1.10.287.950">
    <property type="entry name" value="Methyl-accepting chemotaxis protein"/>
    <property type="match status" value="1"/>
</dbReference>
<proteinExistence type="inferred from homology"/>
<evidence type="ECO:0000259" key="6">
    <source>
        <dbReference type="PROSITE" id="PS50111"/>
    </source>
</evidence>
<evidence type="ECO:0000256" key="2">
    <source>
        <dbReference type="ARBA" id="ARBA00023224"/>
    </source>
</evidence>
<dbReference type="Pfam" id="PF00015">
    <property type="entry name" value="MCPsignal"/>
    <property type="match status" value="1"/>
</dbReference>
<reference evidence="7 8" key="1">
    <citation type="submission" date="2020-12" db="EMBL/GenBank/DDBJ databases">
        <title>Draft genome sequence of Halomonas pacifica strain CARE-V15.</title>
        <authorList>
            <person name="Vignesh N."/>
            <person name="Thabitha A."/>
            <person name="Saravanan R."/>
            <person name="Manigandan V."/>
        </authorList>
    </citation>
    <scope>NUCLEOTIDE SEQUENCE [LARGE SCALE GENOMIC DNA]</scope>
    <source>
        <strain evidence="7 8">CARE-V15</strain>
    </source>
</reference>
<evidence type="ECO:0000256" key="4">
    <source>
        <dbReference type="PROSITE-ProRule" id="PRU00284"/>
    </source>
</evidence>
<dbReference type="SMART" id="SM00283">
    <property type="entry name" value="MA"/>
    <property type="match status" value="1"/>
</dbReference>
<dbReference type="PROSITE" id="PS50111">
    <property type="entry name" value="CHEMOTAXIS_TRANSDUC_2"/>
    <property type="match status" value="1"/>
</dbReference>
<sequence>MLMIGLALGTGGVLGLAVGLWGPWRVYRARGEALTAGPQRGVLAPGRDYFSLRRMAQGLLGRASQTAIASAEVAHHADRLDARLAQQEGAMQEAVSRMASISAAVTRVAEEAAEAASLAGHSRELGHRGREALTQVIDEMQALAGRSEQALALLTALGEKADGIREVTAMIDAIAEQTNLLSLNASIEAARAGEQGRGFAVVAGEVRALAGRTAEATRHVEALVGDIGDSSEQVVDTLGHLMRRVGERADQVAQVGGHLGEMTDDVDRVEESVRRIATAMAETQEHARQVTGGVGELAEAARLGKADMHDLAAQAHALVAAAEGIDGALAQQRLEGRHQAVYAAARETARRIGRLLEAGIAQGELDEASLFAPRYQRIPETDPPLYRSAFDAYTDRHLPEIQEPLLERLGVAYAIACDRRGYVPTHNRAVSRAPTGDRDHDLQYCRSKRIFDDPTGRRCGAHQEPLLVQTYKRDTGEVMHDLSVPIHVNGRHWGGLRLGYAPEHQGSPQREVGLAAAPREARARLPREGRAEAVPPLVADEALG</sequence>
<comment type="similarity">
    <text evidence="3">Belongs to the methyl-accepting chemotaxis (MCP) protein family.</text>
</comment>
<dbReference type="RefSeq" id="WP_198056754.1">
    <property type="nucleotide sequence ID" value="NZ_JAEDAF010000001.1"/>
</dbReference>
<protein>
    <submittedName>
        <fullName evidence="7">Methyl-accepting chemotaxis protein</fullName>
    </submittedName>
</protein>
<dbReference type="Proteomes" id="UP000651738">
    <property type="component" value="Unassembled WGS sequence"/>
</dbReference>
<dbReference type="SUPFAM" id="SSF58104">
    <property type="entry name" value="Methyl-accepting chemotaxis protein (MCP) signaling domain"/>
    <property type="match status" value="1"/>
</dbReference>
<comment type="caution">
    <text evidence="7">The sequence shown here is derived from an EMBL/GenBank/DDBJ whole genome shotgun (WGS) entry which is preliminary data.</text>
</comment>
<dbReference type="PANTHER" id="PTHR32089">
    <property type="entry name" value="METHYL-ACCEPTING CHEMOTAXIS PROTEIN MCPB"/>
    <property type="match status" value="1"/>
</dbReference>
<feature type="compositionally biased region" description="Basic and acidic residues" evidence="5">
    <location>
        <begin position="519"/>
        <end position="531"/>
    </location>
</feature>
<feature type="region of interest" description="Disordered" evidence="5">
    <location>
        <begin position="504"/>
        <end position="544"/>
    </location>
</feature>
<dbReference type="EMBL" id="JAEDAF010000001">
    <property type="protein sequence ID" value="MBH8578715.1"/>
    <property type="molecule type" value="Genomic_DNA"/>
</dbReference>
<accession>A0ABD4KW82</accession>
<feature type="domain" description="Methyl-accepting transducer" evidence="6">
    <location>
        <begin position="62"/>
        <end position="298"/>
    </location>
</feature>
<dbReference type="PANTHER" id="PTHR32089:SF120">
    <property type="entry name" value="METHYL-ACCEPTING CHEMOTAXIS PROTEIN TLPQ"/>
    <property type="match status" value="1"/>
</dbReference>
<keyword evidence="2 4" id="KW-0807">Transducer</keyword>
<evidence type="ECO:0000256" key="3">
    <source>
        <dbReference type="ARBA" id="ARBA00029447"/>
    </source>
</evidence>
<dbReference type="GO" id="GO:0016020">
    <property type="term" value="C:membrane"/>
    <property type="evidence" value="ECO:0007669"/>
    <property type="project" value="UniProtKB-SubCell"/>
</dbReference>
<dbReference type="AlphaFoldDB" id="A0ABD4KW82"/>
<evidence type="ECO:0000313" key="8">
    <source>
        <dbReference type="Proteomes" id="UP000651738"/>
    </source>
</evidence>
<evidence type="ECO:0000313" key="7">
    <source>
        <dbReference type="EMBL" id="MBH8578715.1"/>
    </source>
</evidence>
<dbReference type="GO" id="GO:0007165">
    <property type="term" value="P:signal transduction"/>
    <property type="evidence" value="ECO:0007669"/>
    <property type="project" value="UniProtKB-KW"/>
</dbReference>
<gene>
    <name evidence="7" type="ORF">I7V36_01290</name>
</gene>
<dbReference type="GO" id="GO:0006935">
    <property type="term" value="P:chemotaxis"/>
    <property type="evidence" value="ECO:0007669"/>
    <property type="project" value="UniProtKB-ARBA"/>
</dbReference>